<evidence type="ECO:0000313" key="2">
    <source>
        <dbReference type="EMBL" id="KAJ3558438.1"/>
    </source>
</evidence>
<feature type="compositionally biased region" description="Polar residues" evidence="1">
    <location>
        <begin position="1"/>
        <end position="33"/>
    </location>
</feature>
<keyword evidence="3" id="KW-1185">Reference proteome</keyword>
<evidence type="ECO:0000256" key="1">
    <source>
        <dbReference type="SAM" id="MobiDB-lite"/>
    </source>
</evidence>
<dbReference type="Gene3D" id="3.80.10.10">
    <property type="entry name" value="Ribonuclease Inhibitor"/>
    <property type="match status" value="1"/>
</dbReference>
<accession>A0AAD5VH17</accession>
<reference evidence="2" key="1">
    <citation type="submission" date="2022-07" db="EMBL/GenBank/DDBJ databases">
        <title>Genome Sequence of Leucocoprinus birnbaumii.</title>
        <authorList>
            <person name="Buettner E."/>
        </authorList>
    </citation>
    <scope>NUCLEOTIDE SEQUENCE</scope>
    <source>
        <strain evidence="2">VT141</strain>
    </source>
</reference>
<gene>
    <name evidence="2" type="ORF">NP233_g11510</name>
</gene>
<name>A0AAD5VH17_9AGAR</name>
<feature type="region of interest" description="Disordered" evidence="1">
    <location>
        <begin position="1"/>
        <end position="68"/>
    </location>
</feature>
<feature type="compositionally biased region" description="Polar residues" evidence="1">
    <location>
        <begin position="41"/>
        <end position="68"/>
    </location>
</feature>
<evidence type="ECO:0000313" key="3">
    <source>
        <dbReference type="Proteomes" id="UP001213000"/>
    </source>
</evidence>
<protein>
    <submittedName>
        <fullName evidence="2">Uncharacterized protein</fullName>
    </submittedName>
</protein>
<dbReference type="Proteomes" id="UP001213000">
    <property type="component" value="Unassembled WGS sequence"/>
</dbReference>
<dbReference type="EMBL" id="JANIEX010001397">
    <property type="protein sequence ID" value="KAJ3558438.1"/>
    <property type="molecule type" value="Genomic_DNA"/>
</dbReference>
<dbReference type="SUPFAM" id="SSF52047">
    <property type="entry name" value="RNI-like"/>
    <property type="match status" value="1"/>
</dbReference>
<comment type="caution">
    <text evidence="2">The sequence shown here is derived from an EMBL/GenBank/DDBJ whole genome shotgun (WGS) entry which is preliminary data.</text>
</comment>
<sequence length="588" mass="64433">MSSETLFETGQPTEASSTPSLDQPTETSSTLSPDQPAEISSALSPDQSAETSSTLLLDQPNDSVSQALPSNKRELKKLTSLLKLFQILGCFHKYDEKFVLVDIPMPSTWELCINAAACVGELELDKQAKKEAAQISPAAYVRLVRELKGKHLFPELRSIYIEDFEELMDYMVIFLSPTLEVVELVTTTPATAKPGVVAATPIPPVLEAFANDLAEWSSKLRSLKIKRHSIAKSLLKYTSPLSNLRTLELSSVVGIERFEDFFPLAPIPLETVIFNFSCASYTQHDNSIVLPTPSLSSLEELTISGPLAPVTDFIQLIVGSLSLVFLDVEITSMELSPKSANISSSKVGGVKKGFRISVVKQEESSLLDAKGSEAINNLVIQVSSRWKHSLREFSIASLSVGNESINFEYLVDFPVLEKLWVSNYAISDVPRALTSRQSGATCLPLKVLRLPRSATITFALLRQIALSAPCLEELAVALDVKEVPPDIQQALSHPLKSLVIKGKAPRCCGPVNCSSPNGCSNVSVDDIPQYIRVSRFLNAAFPTLQKLKATEMEKVWAMIWQLVLLCQDASADDKSRQPVQAHDEFQVV</sequence>
<dbReference type="AlphaFoldDB" id="A0AAD5VH17"/>
<dbReference type="InterPro" id="IPR032675">
    <property type="entry name" value="LRR_dom_sf"/>
</dbReference>
<organism evidence="2 3">
    <name type="scientific">Leucocoprinus birnbaumii</name>
    <dbReference type="NCBI Taxonomy" id="56174"/>
    <lineage>
        <taxon>Eukaryota</taxon>
        <taxon>Fungi</taxon>
        <taxon>Dikarya</taxon>
        <taxon>Basidiomycota</taxon>
        <taxon>Agaricomycotina</taxon>
        <taxon>Agaricomycetes</taxon>
        <taxon>Agaricomycetidae</taxon>
        <taxon>Agaricales</taxon>
        <taxon>Agaricineae</taxon>
        <taxon>Agaricaceae</taxon>
        <taxon>Leucocoprinus</taxon>
    </lineage>
</organism>
<proteinExistence type="predicted"/>